<evidence type="ECO:0000256" key="1">
    <source>
        <dbReference type="ARBA" id="ARBA00005121"/>
    </source>
</evidence>
<sequence length="201" mass="22589">MSDQVNKDERHKARQQKIKENVDKRIDDAQEERGVLIVITGNGKGKSTSGFGTVARCVGHGYKAGVIQFIKGTWDCGERNLLENAGVEFQVMNTGFTWETQNREADTAAAQKVWKEAKRMLADDTLHLVLLDEITYMVQYNYLDLDEVIEAIANRPQEQSVVLTGRGAHRRLTEMADTVSEVQPLKHAFDAGIKARKGVDW</sequence>
<reference evidence="12" key="1">
    <citation type="journal article" date="2019" name="Int. J. Syst. Evol. Microbiol.">
        <title>The Global Catalogue of Microorganisms (GCM) 10K type strain sequencing project: providing services to taxonomists for standard genome sequencing and annotation.</title>
        <authorList>
            <consortium name="The Broad Institute Genomics Platform"/>
            <consortium name="The Broad Institute Genome Sequencing Center for Infectious Disease"/>
            <person name="Wu L."/>
            <person name="Ma J."/>
        </authorList>
    </citation>
    <scope>NUCLEOTIDE SEQUENCE [LARGE SCALE GENOMIC DNA]</scope>
    <source>
        <strain evidence="12">CGMCC 1.10992</strain>
    </source>
</reference>
<dbReference type="Gene3D" id="3.40.50.300">
    <property type="entry name" value="P-loop containing nucleotide triphosphate hydrolases"/>
    <property type="match status" value="1"/>
</dbReference>
<evidence type="ECO:0000259" key="10">
    <source>
        <dbReference type="Pfam" id="PF12557"/>
    </source>
</evidence>
<dbReference type="RefSeq" id="WP_345337675.1">
    <property type="nucleotide sequence ID" value="NZ_BAABLI010000003.1"/>
</dbReference>
<evidence type="ECO:0000256" key="2">
    <source>
        <dbReference type="ARBA" id="ARBA00007487"/>
    </source>
</evidence>
<name>A0ABW4XHI0_9GAMM</name>
<dbReference type="Pfam" id="PF02572">
    <property type="entry name" value="CobA_CobO_BtuR"/>
    <property type="match status" value="1"/>
</dbReference>
<keyword evidence="8 11" id="KW-0808">Transferase</keyword>
<dbReference type="InterPro" id="IPR027417">
    <property type="entry name" value="P-loop_NTPase"/>
</dbReference>
<comment type="function">
    <text evidence="5 8">Required for both de novo synthesis of the corrin ring for the assimilation of exogenous corrinoids. Participates in the adenosylation of a variety of incomplete and complete corrinoids.</text>
</comment>
<feature type="domain" description="Cob(I)alamin adenosyltransferase N-terminal" evidence="10">
    <location>
        <begin position="6"/>
        <end position="26"/>
    </location>
</feature>
<comment type="subcellular location">
    <subcellularLocation>
        <location evidence="8">Cytoplasm</location>
    </subcellularLocation>
</comment>
<keyword evidence="8" id="KW-0547">Nucleotide-binding</keyword>
<gene>
    <name evidence="11" type="primary">cobO</name>
    <name evidence="11" type="ORF">ACFSJ3_00695</name>
</gene>
<comment type="catalytic activity">
    <reaction evidence="6 8">
        <text>2 cob(II)yrinate a,c diamide + reduced [electron-transfer flavoprotein] + 2 ATP = 2 adenosylcob(III)yrinate a,c-diamide + 2 triphosphate + oxidized [electron-transfer flavoprotein] + 3 H(+)</text>
        <dbReference type="Rhea" id="RHEA:11528"/>
        <dbReference type="Rhea" id="RHEA-COMP:10685"/>
        <dbReference type="Rhea" id="RHEA-COMP:10686"/>
        <dbReference type="ChEBI" id="CHEBI:15378"/>
        <dbReference type="ChEBI" id="CHEBI:18036"/>
        <dbReference type="ChEBI" id="CHEBI:30616"/>
        <dbReference type="ChEBI" id="CHEBI:57692"/>
        <dbReference type="ChEBI" id="CHEBI:58307"/>
        <dbReference type="ChEBI" id="CHEBI:58503"/>
        <dbReference type="ChEBI" id="CHEBI:58537"/>
        <dbReference type="EC" id="2.5.1.17"/>
    </reaction>
</comment>
<dbReference type="CDD" id="cd00561">
    <property type="entry name" value="CobA_ACA"/>
    <property type="match status" value="1"/>
</dbReference>
<comment type="pathway">
    <text evidence="1 8">Cofactor biosynthesis; adenosylcobalamin biosynthesis; adenosylcobalamin from cob(II)yrinate a,c-diamide: step 2/7.</text>
</comment>
<accession>A0ABW4XHI0</accession>
<evidence type="ECO:0000256" key="9">
    <source>
        <dbReference type="SAM" id="MobiDB-lite"/>
    </source>
</evidence>
<proteinExistence type="inferred from homology"/>
<evidence type="ECO:0000256" key="5">
    <source>
        <dbReference type="ARBA" id="ARBA00024929"/>
    </source>
</evidence>
<dbReference type="Pfam" id="PF12557">
    <property type="entry name" value="Co_AT_N"/>
    <property type="match status" value="1"/>
</dbReference>
<dbReference type="PANTHER" id="PTHR46638">
    <property type="entry name" value="CORRINOID ADENOSYLTRANSFERASE"/>
    <property type="match status" value="1"/>
</dbReference>
<dbReference type="InterPro" id="IPR025826">
    <property type="entry name" value="Co_AT_N_dom"/>
</dbReference>
<dbReference type="InterPro" id="IPR003724">
    <property type="entry name" value="CblAdoTrfase_CobA"/>
</dbReference>
<feature type="region of interest" description="Disordered" evidence="9">
    <location>
        <begin position="1"/>
        <end position="22"/>
    </location>
</feature>
<dbReference type="PIRSF" id="PIRSF015617">
    <property type="entry name" value="Adensltrnsf_CobA"/>
    <property type="match status" value="1"/>
</dbReference>
<comment type="similarity">
    <text evidence="2 8">Belongs to the Cob(I)alamin adenosyltransferase family.</text>
</comment>
<evidence type="ECO:0000313" key="12">
    <source>
        <dbReference type="Proteomes" id="UP001597380"/>
    </source>
</evidence>
<dbReference type="NCBIfam" id="NF004637">
    <property type="entry name" value="PRK05986.1"/>
    <property type="match status" value="1"/>
</dbReference>
<keyword evidence="8" id="KW-0169">Cobalamin biosynthesis</keyword>
<comment type="caution">
    <text evidence="11">The sequence shown here is derived from an EMBL/GenBank/DDBJ whole genome shotgun (WGS) entry which is preliminary data.</text>
</comment>
<comment type="catalytic activity">
    <reaction evidence="7 8">
        <text>2 cob(II)alamin + reduced [electron-transfer flavoprotein] + 2 ATP = 2 adenosylcob(III)alamin + 2 triphosphate + oxidized [electron-transfer flavoprotein] + 3 H(+)</text>
        <dbReference type="Rhea" id="RHEA:28671"/>
        <dbReference type="Rhea" id="RHEA-COMP:10685"/>
        <dbReference type="Rhea" id="RHEA-COMP:10686"/>
        <dbReference type="ChEBI" id="CHEBI:15378"/>
        <dbReference type="ChEBI" id="CHEBI:16304"/>
        <dbReference type="ChEBI" id="CHEBI:18036"/>
        <dbReference type="ChEBI" id="CHEBI:18408"/>
        <dbReference type="ChEBI" id="CHEBI:30616"/>
        <dbReference type="ChEBI" id="CHEBI:57692"/>
        <dbReference type="ChEBI" id="CHEBI:58307"/>
        <dbReference type="EC" id="2.5.1.17"/>
    </reaction>
</comment>
<evidence type="ECO:0000256" key="7">
    <source>
        <dbReference type="ARBA" id="ARBA00048692"/>
    </source>
</evidence>
<dbReference type="EMBL" id="JBHUHT010000003">
    <property type="protein sequence ID" value="MFD2094488.1"/>
    <property type="molecule type" value="Genomic_DNA"/>
</dbReference>
<evidence type="ECO:0000256" key="4">
    <source>
        <dbReference type="ARBA" id="ARBA00023244"/>
    </source>
</evidence>
<dbReference type="GO" id="GO:0008817">
    <property type="term" value="F:corrinoid adenosyltransferase activity"/>
    <property type="evidence" value="ECO:0007669"/>
    <property type="project" value="UniProtKB-EC"/>
</dbReference>
<keyword evidence="8" id="KW-0963">Cytoplasm</keyword>
<dbReference type="PANTHER" id="PTHR46638:SF1">
    <property type="entry name" value="CORRINOID ADENOSYLTRANSFERASE"/>
    <property type="match status" value="1"/>
</dbReference>
<organism evidence="11 12">
    <name type="scientific">Corallincola platygyrae</name>
    <dbReference type="NCBI Taxonomy" id="1193278"/>
    <lineage>
        <taxon>Bacteria</taxon>
        <taxon>Pseudomonadati</taxon>
        <taxon>Pseudomonadota</taxon>
        <taxon>Gammaproteobacteria</taxon>
        <taxon>Alteromonadales</taxon>
        <taxon>Psychromonadaceae</taxon>
        <taxon>Corallincola</taxon>
    </lineage>
</organism>
<dbReference type="EC" id="2.5.1.17" evidence="3 8"/>
<evidence type="ECO:0000313" key="11">
    <source>
        <dbReference type="EMBL" id="MFD2094488.1"/>
    </source>
</evidence>
<keyword evidence="8" id="KW-0067">ATP-binding</keyword>
<evidence type="ECO:0000256" key="3">
    <source>
        <dbReference type="ARBA" id="ARBA00012454"/>
    </source>
</evidence>
<dbReference type="SUPFAM" id="SSF52540">
    <property type="entry name" value="P-loop containing nucleoside triphosphate hydrolases"/>
    <property type="match status" value="1"/>
</dbReference>
<dbReference type="Proteomes" id="UP001597380">
    <property type="component" value="Unassembled WGS sequence"/>
</dbReference>
<dbReference type="NCBIfam" id="TIGR00708">
    <property type="entry name" value="cobA"/>
    <property type="match status" value="1"/>
</dbReference>
<evidence type="ECO:0000256" key="6">
    <source>
        <dbReference type="ARBA" id="ARBA00048555"/>
    </source>
</evidence>
<protein>
    <recommendedName>
        <fullName evidence="3 8">Corrinoid adenosyltransferase</fullName>
        <ecNumber evidence="3 8">2.5.1.17</ecNumber>
    </recommendedName>
    <alternativeName>
        <fullName evidence="8">Cob(II)alamin adenosyltransferase</fullName>
    </alternativeName>
    <alternativeName>
        <fullName evidence="8">Cob(II)yrinic acid a,c-diamide adenosyltransferase</fullName>
    </alternativeName>
</protein>
<evidence type="ECO:0000256" key="8">
    <source>
        <dbReference type="PIRNR" id="PIRNR015617"/>
    </source>
</evidence>
<keyword evidence="12" id="KW-1185">Reference proteome</keyword>
<keyword evidence="4 8" id="KW-0627">Porphyrin biosynthesis</keyword>